<name>A0AAV2WKQ5_MYCNE</name>
<dbReference type="Proteomes" id="UP000028864">
    <property type="component" value="Unassembled WGS sequence"/>
</dbReference>
<reference evidence="1" key="1">
    <citation type="submission" date="2014-05" db="EMBL/GenBank/DDBJ databases">
        <authorList>
            <person name="Urmite Genomes"/>
        </authorList>
    </citation>
    <scope>NUCLEOTIDE SEQUENCE</scope>
    <source>
        <strain evidence="1">DSM 44074</strain>
    </source>
</reference>
<dbReference type="EMBL" id="LK021338">
    <property type="protein sequence ID" value="CDQ44767.1"/>
    <property type="molecule type" value="Genomic_DNA"/>
</dbReference>
<organism evidence="1 2">
    <name type="scientific">Mycolicibacterium neoaurum</name>
    <name type="common">Mycobacterium neoaurum</name>
    <dbReference type="NCBI Taxonomy" id="1795"/>
    <lineage>
        <taxon>Bacteria</taxon>
        <taxon>Bacillati</taxon>
        <taxon>Actinomycetota</taxon>
        <taxon>Actinomycetes</taxon>
        <taxon>Mycobacteriales</taxon>
        <taxon>Mycobacteriaceae</taxon>
        <taxon>Mycolicibacterium</taxon>
    </lineage>
</organism>
<protein>
    <recommendedName>
        <fullName evidence="3">Fibronectin-binding protein</fullName>
    </recommendedName>
</protein>
<gene>
    <name evidence="1" type="ORF">BN1047_02647</name>
</gene>
<dbReference type="RefSeq" id="WP_234411602.1">
    <property type="nucleotide sequence ID" value="NZ_JAKNRE010000004.1"/>
</dbReference>
<dbReference type="AlphaFoldDB" id="A0AAV2WKQ5"/>
<evidence type="ECO:0008006" key="3">
    <source>
        <dbReference type="Google" id="ProtNLM"/>
    </source>
</evidence>
<sequence>MTGNIRMTGPRPGISAAANRRRLSTVVGAAIAASIAASTAAVVLASPVHAEPADEPCALAVSLLCRFVPIAPELDGDVDYTQQQPGAGILAPESARPVDPCISGCI</sequence>
<accession>A0AAV2WKQ5</accession>
<proteinExistence type="predicted"/>
<evidence type="ECO:0000313" key="2">
    <source>
        <dbReference type="Proteomes" id="UP000028864"/>
    </source>
</evidence>
<evidence type="ECO:0000313" key="1">
    <source>
        <dbReference type="EMBL" id="CDQ44767.1"/>
    </source>
</evidence>
<reference evidence="1" key="2">
    <citation type="submission" date="2015-09" db="EMBL/GenBank/DDBJ databases">
        <title>Draft genome sequence of Mycobacterium neoaurum DSM 44074.</title>
        <authorList>
            <person name="Croce O."/>
            <person name="Robert C."/>
            <person name="Raoult D."/>
            <person name="Drancourt M."/>
        </authorList>
    </citation>
    <scope>NUCLEOTIDE SEQUENCE</scope>
    <source>
        <strain evidence="1">DSM 44074</strain>
    </source>
</reference>